<dbReference type="PROSITE" id="PS51464">
    <property type="entry name" value="SIS"/>
    <property type="match status" value="1"/>
</dbReference>
<dbReference type="GO" id="GO:0005975">
    <property type="term" value="P:carbohydrate metabolic process"/>
    <property type="evidence" value="ECO:0007669"/>
    <property type="project" value="InterPro"/>
</dbReference>
<gene>
    <name evidence="10" type="ORF">EDC14_101888</name>
</gene>
<dbReference type="InterPro" id="IPR046342">
    <property type="entry name" value="CBS_dom_sf"/>
</dbReference>
<dbReference type="GO" id="GO:0046872">
    <property type="term" value="F:metal ion binding"/>
    <property type="evidence" value="ECO:0007669"/>
    <property type="project" value="UniProtKB-KW"/>
</dbReference>
<protein>
    <submittedName>
        <fullName evidence="10">Arabinose-5-phosphate isomerase</fullName>
    </submittedName>
</protein>
<dbReference type="GO" id="GO:1901135">
    <property type="term" value="P:carbohydrate derivative metabolic process"/>
    <property type="evidence" value="ECO:0007669"/>
    <property type="project" value="InterPro"/>
</dbReference>
<evidence type="ECO:0000256" key="4">
    <source>
        <dbReference type="PIRNR" id="PIRNR004692"/>
    </source>
</evidence>
<dbReference type="CDD" id="cd04604">
    <property type="entry name" value="CBS_pair_SIS_assoc"/>
    <property type="match status" value="1"/>
</dbReference>
<dbReference type="Proteomes" id="UP000295008">
    <property type="component" value="Unassembled WGS sequence"/>
</dbReference>
<dbReference type="GO" id="GO:0097367">
    <property type="term" value="F:carbohydrate derivative binding"/>
    <property type="evidence" value="ECO:0007669"/>
    <property type="project" value="InterPro"/>
</dbReference>
<dbReference type="PANTHER" id="PTHR42745:SF1">
    <property type="entry name" value="ARABINOSE 5-PHOSPHATE ISOMERASE KDSD"/>
    <property type="match status" value="1"/>
</dbReference>
<keyword evidence="11" id="KW-1185">Reference proteome</keyword>
<feature type="site" description="Catalytically relevant" evidence="6">
    <location>
        <position position="116"/>
    </location>
</feature>
<dbReference type="NCBIfam" id="TIGR00393">
    <property type="entry name" value="kpsF"/>
    <property type="match status" value="1"/>
</dbReference>
<dbReference type="SUPFAM" id="SSF53697">
    <property type="entry name" value="SIS domain"/>
    <property type="match status" value="1"/>
</dbReference>
<feature type="site" description="Catalytically relevant" evidence="6">
    <location>
        <position position="157"/>
    </location>
</feature>
<dbReference type="Gene3D" id="3.10.580.10">
    <property type="entry name" value="CBS-domain"/>
    <property type="match status" value="1"/>
</dbReference>
<organism evidence="10 11">
    <name type="scientific">Hydrogenispora ethanolica</name>
    <dbReference type="NCBI Taxonomy" id="1082276"/>
    <lineage>
        <taxon>Bacteria</taxon>
        <taxon>Bacillati</taxon>
        <taxon>Bacillota</taxon>
        <taxon>Hydrogenispora</taxon>
    </lineage>
</organism>
<dbReference type="AlphaFoldDB" id="A0A4R1RFV6"/>
<dbReference type="Gene3D" id="3.40.50.10490">
    <property type="entry name" value="Glucose-6-phosphate isomerase like protein, domain 1"/>
    <property type="match status" value="1"/>
</dbReference>
<keyword evidence="5" id="KW-0479">Metal-binding</keyword>
<dbReference type="SMART" id="SM00116">
    <property type="entry name" value="CBS"/>
    <property type="match status" value="2"/>
</dbReference>
<dbReference type="InterPro" id="IPR001347">
    <property type="entry name" value="SIS_dom"/>
</dbReference>
<comment type="caution">
    <text evidence="10">The sequence shown here is derived from an EMBL/GenBank/DDBJ whole genome shotgun (WGS) entry which is preliminary data.</text>
</comment>
<feature type="binding site" evidence="5">
    <location>
        <position position="87"/>
    </location>
    <ligand>
        <name>Zn(2+)</name>
        <dbReference type="ChEBI" id="CHEBI:29105"/>
    </ligand>
</feature>
<keyword evidence="3 7" id="KW-0129">CBS domain</keyword>
<dbReference type="InterPro" id="IPR004800">
    <property type="entry name" value="KdsD/KpsF-type"/>
</dbReference>
<evidence type="ECO:0000256" key="2">
    <source>
        <dbReference type="ARBA" id="ARBA00022737"/>
    </source>
</evidence>
<evidence type="ECO:0000256" key="1">
    <source>
        <dbReference type="ARBA" id="ARBA00008165"/>
    </source>
</evidence>
<evidence type="ECO:0000256" key="3">
    <source>
        <dbReference type="ARBA" id="ARBA00023122"/>
    </source>
</evidence>
<dbReference type="PROSITE" id="PS51371">
    <property type="entry name" value="CBS"/>
    <property type="match status" value="2"/>
</dbReference>
<dbReference type="RefSeq" id="WP_243662943.1">
    <property type="nucleotide sequence ID" value="NZ_SLUN01000018.1"/>
</dbReference>
<feature type="domain" description="CBS" evidence="8">
    <location>
        <begin position="283"/>
        <end position="338"/>
    </location>
</feature>
<dbReference type="Pfam" id="PF00571">
    <property type="entry name" value="CBS"/>
    <property type="match status" value="2"/>
</dbReference>
<evidence type="ECO:0000259" key="9">
    <source>
        <dbReference type="PROSITE" id="PS51464"/>
    </source>
</evidence>
<feature type="domain" description="CBS" evidence="8">
    <location>
        <begin position="215"/>
        <end position="275"/>
    </location>
</feature>
<keyword evidence="10" id="KW-0413">Isomerase</keyword>
<dbReference type="InterPro" id="IPR035474">
    <property type="entry name" value="SIS_Kpsf"/>
</dbReference>
<keyword evidence="5" id="KW-0862">Zinc</keyword>
<feature type="site" description="Catalytically relevant" evidence="6">
    <location>
        <position position="64"/>
    </location>
</feature>
<feature type="domain" description="SIS" evidence="9">
    <location>
        <begin position="46"/>
        <end position="189"/>
    </location>
</feature>
<comment type="similarity">
    <text evidence="1 4">Belongs to the SIS family. GutQ/KpsF subfamily.</text>
</comment>
<dbReference type="GO" id="GO:0019146">
    <property type="term" value="F:arabinose-5-phosphate isomerase activity"/>
    <property type="evidence" value="ECO:0007669"/>
    <property type="project" value="UniProtKB-ARBA"/>
</dbReference>
<dbReference type="FunFam" id="3.40.50.10490:FF:000011">
    <property type="entry name" value="Arabinose 5-phosphate isomerase"/>
    <property type="match status" value="1"/>
</dbReference>
<dbReference type="EMBL" id="SLUN01000018">
    <property type="protein sequence ID" value="TCL64789.1"/>
    <property type="molecule type" value="Genomic_DNA"/>
</dbReference>
<dbReference type="InterPro" id="IPR050986">
    <property type="entry name" value="GutQ/KpsF_isomerases"/>
</dbReference>
<evidence type="ECO:0000313" key="11">
    <source>
        <dbReference type="Proteomes" id="UP000295008"/>
    </source>
</evidence>
<accession>A0A4R1RFV6</accession>
<dbReference type="Pfam" id="PF01380">
    <property type="entry name" value="SIS"/>
    <property type="match status" value="1"/>
</dbReference>
<keyword evidence="2" id="KW-0677">Repeat</keyword>
<proteinExistence type="inferred from homology"/>
<evidence type="ECO:0000256" key="6">
    <source>
        <dbReference type="PIRSR" id="PIRSR004692-3"/>
    </source>
</evidence>
<sequence length="338" mass="35940">MIREMKELTESRCVTGYLEQAKEVLRIEAEAVKTIAEELDDSFARAVELILNCSGRIVVTGMGKSGLIGRKIAATLASTGTPSFFLHPGEAVHGDLGMVTPSDIVIAISSSGEVDEVLAILPTLKIIGTPIISITGNRDSSLAQNSDLVLMVQVEKEACPLGLAPTASTTATLALGDALAVVLLKTRNFTPEDFALYHPGGSLGRKLLLTVDKLMHTGEMNPVIPLDKTVKDAVIVMTSHGNHGAAVIVGERGRLAGIITDGDLRRILKNHDNPLTLPVERVMTRNPRSIGPEKLAAEAMHVMEAKNITVLPVIDTEGVAIGIIHLHDIIKGLTGMKP</sequence>
<dbReference type="InterPro" id="IPR000644">
    <property type="entry name" value="CBS_dom"/>
</dbReference>
<dbReference type="PANTHER" id="PTHR42745">
    <property type="match status" value="1"/>
</dbReference>
<evidence type="ECO:0000256" key="7">
    <source>
        <dbReference type="PROSITE-ProRule" id="PRU00703"/>
    </source>
</evidence>
<dbReference type="CDD" id="cd05014">
    <property type="entry name" value="SIS_Kpsf"/>
    <property type="match status" value="1"/>
</dbReference>
<dbReference type="PIRSF" id="PIRSF004692">
    <property type="entry name" value="KdsD_KpsF"/>
    <property type="match status" value="1"/>
</dbReference>
<name>A0A4R1RFV6_HYDET</name>
<feature type="site" description="Catalytically relevant" evidence="6">
    <location>
        <position position="198"/>
    </location>
</feature>
<evidence type="ECO:0000259" key="8">
    <source>
        <dbReference type="PROSITE" id="PS51371"/>
    </source>
</evidence>
<evidence type="ECO:0000256" key="5">
    <source>
        <dbReference type="PIRSR" id="PIRSR004692-2"/>
    </source>
</evidence>
<dbReference type="InterPro" id="IPR046348">
    <property type="entry name" value="SIS_dom_sf"/>
</dbReference>
<reference evidence="10 11" key="1">
    <citation type="submission" date="2019-03" db="EMBL/GenBank/DDBJ databases">
        <title>Genomic Encyclopedia of Type Strains, Phase IV (KMG-IV): sequencing the most valuable type-strain genomes for metagenomic binning, comparative biology and taxonomic classification.</title>
        <authorList>
            <person name="Goeker M."/>
        </authorList>
    </citation>
    <scope>NUCLEOTIDE SEQUENCE [LARGE SCALE GENOMIC DNA]</scope>
    <source>
        <strain evidence="10 11">LX-B</strain>
    </source>
</reference>
<evidence type="ECO:0000313" key="10">
    <source>
        <dbReference type="EMBL" id="TCL64789.1"/>
    </source>
</evidence>